<keyword evidence="4 7" id="KW-0812">Transmembrane</keyword>
<feature type="transmembrane region" description="Helical" evidence="7">
    <location>
        <begin position="274"/>
        <end position="292"/>
    </location>
</feature>
<evidence type="ECO:0000256" key="3">
    <source>
        <dbReference type="ARBA" id="ARBA00022448"/>
    </source>
</evidence>
<dbReference type="GO" id="GO:0022857">
    <property type="term" value="F:transmembrane transporter activity"/>
    <property type="evidence" value="ECO:0007669"/>
    <property type="project" value="InterPro"/>
</dbReference>
<keyword evidence="5 7" id="KW-1133">Transmembrane helix</keyword>
<dbReference type="Pfam" id="PF07690">
    <property type="entry name" value="MFS_1"/>
    <property type="match status" value="1"/>
</dbReference>
<keyword evidence="10" id="KW-1185">Reference proteome</keyword>
<dbReference type="InterPro" id="IPR020846">
    <property type="entry name" value="MFS_dom"/>
</dbReference>
<evidence type="ECO:0000256" key="6">
    <source>
        <dbReference type="ARBA" id="ARBA00023136"/>
    </source>
</evidence>
<protein>
    <submittedName>
        <fullName evidence="9">MFS transporter</fullName>
    </submittedName>
</protein>
<feature type="domain" description="Major facilitator superfamily (MFS) profile" evidence="8">
    <location>
        <begin position="1"/>
        <end position="386"/>
    </location>
</feature>
<dbReference type="PANTHER" id="PTHR23514:SF3">
    <property type="entry name" value="BYPASS OF STOP CODON PROTEIN 6"/>
    <property type="match status" value="1"/>
</dbReference>
<proteinExistence type="inferred from homology"/>
<dbReference type="Proteomes" id="UP000308705">
    <property type="component" value="Unassembled WGS sequence"/>
</dbReference>
<dbReference type="InterPro" id="IPR011701">
    <property type="entry name" value="MFS"/>
</dbReference>
<feature type="transmembrane region" description="Helical" evidence="7">
    <location>
        <begin position="167"/>
        <end position="190"/>
    </location>
</feature>
<dbReference type="Gene3D" id="1.20.1250.20">
    <property type="entry name" value="MFS general substrate transporter like domains"/>
    <property type="match status" value="2"/>
</dbReference>
<evidence type="ECO:0000313" key="10">
    <source>
        <dbReference type="Proteomes" id="UP000308705"/>
    </source>
</evidence>
<comment type="subcellular location">
    <subcellularLocation>
        <location evidence="1">Cell membrane</location>
        <topology evidence="1">Multi-pass membrane protein</topology>
    </subcellularLocation>
</comment>
<organism evidence="9 10">
    <name type="scientific">Herbidospora galbida</name>
    <dbReference type="NCBI Taxonomy" id="2575442"/>
    <lineage>
        <taxon>Bacteria</taxon>
        <taxon>Bacillati</taxon>
        <taxon>Actinomycetota</taxon>
        <taxon>Actinomycetes</taxon>
        <taxon>Streptosporangiales</taxon>
        <taxon>Streptosporangiaceae</taxon>
        <taxon>Herbidospora</taxon>
    </lineage>
</organism>
<feature type="transmembrane region" description="Helical" evidence="7">
    <location>
        <begin position="298"/>
        <end position="323"/>
    </location>
</feature>
<feature type="transmembrane region" description="Helical" evidence="7">
    <location>
        <begin position="243"/>
        <end position="262"/>
    </location>
</feature>
<feature type="transmembrane region" description="Helical" evidence="7">
    <location>
        <begin position="210"/>
        <end position="231"/>
    </location>
</feature>
<accession>A0A4U3M865</accession>
<dbReference type="SUPFAM" id="SSF103473">
    <property type="entry name" value="MFS general substrate transporter"/>
    <property type="match status" value="1"/>
</dbReference>
<feature type="transmembrane region" description="Helical" evidence="7">
    <location>
        <begin position="17"/>
        <end position="37"/>
    </location>
</feature>
<dbReference type="InterPro" id="IPR036259">
    <property type="entry name" value="MFS_trans_sf"/>
</dbReference>
<dbReference type="InterPro" id="IPR051788">
    <property type="entry name" value="MFS_Transporter"/>
</dbReference>
<dbReference type="PROSITE" id="PS50850">
    <property type="entry name" value="MFS"/>
    <property type="match status" value="1"/>
</dbReference>
<dbReference type="OrthoDB" id="4350200at2"/>
<feature type="transmembrane region" description="Helical" evidence="7">
    <location>
        <begin position="106"/>
        <end position="127"/>
    </location>
</feature>
<dbReference type="PANTHER" id="PTHR23514">
    <property type="entry name" value="BYPASS OF STOP CODON PROTEIN 6"/>
    <property type="match status" value="1"/>
</dbReference>
<dbReference type="AlphaFoldDB" id="A0A4U3M865"/>
<evidence type="ECO:0000256" key="2">
    <source>
        <dbReference type="ARBA" id="ARBA00008335"/>
    </source>
</evidence>
<feature type="transmembrane region" description="Helical" evidence="7">
    <location>
        <begin position="49"/>
        <end position="69"/>
    </location>
</feature>
<dbReference type="GO" id="GO:0005886">
    <property type="term" value="C:plasma membrane"/>
    <property type="evidence" value="ECO:0007669"/>
    <property type="project" value="UniProtKB-SubCell"/>
</dbReference>
<gene>
    <name evidence="9" type="ORF">FDA94_26925</name>
</gene>
<evidence type="ECO:0000256" key="7">
    <source>
        <dbReference type="SAM" id="Phobius"/>
    </source>
</evidence>
<feature type="transmembrane region" description="Helical" evidence="7">
    <location>
        <begin position="335"/>
        <end position="356"/>
    </location>
</feature>
<evidence type="ECO:0000256" key="5">
    <source>
        <dbReference type="ARBA" id="ARBA00022989"/>
    </source>
</evidence>
<keyword evidence="6 7" id="KW-0472">Membrane</keyword>
<reference evidence="9 10" key="1">
    <citation type="submission" date="2019-04" db="EMBL/GenBank/DDBJ databases">
        <title>Herbidospora sp. NEAU-GS14.nov., a novel actinomycete isolated from soil.</title>
        <authorList>
            <person name="Han L."/>
        </authorList>
    </citation>
    <scope>NUCLEOTIDE SEQUENCE [LARGE SCALE GENOMIC DNA]</scope>
    <source>
        <strain evidence="9 10">NEAU-GS14</strain>
    </source>
</reference>
<dbReference type="EMBL" id="SZQA01000030">
    <property type="protein sequence ID" value="TKK85061.1"/>
    <property type="molecule type" value="Genomic_DNA"/>
</dbReference>
<evidence type="ECO:0000313" key="9">
    <source>
        <dbReference type="EMBL" id="TKK85061.1"/>
    </source>
</evidence>
<evidence type="ECO:0000256" key="1">
    <source>
        <dbReference type="ARBA" id="ARBA00004651"/>
    </source>
</evidence>
<comment type="similarity">
    <text evidence="2">Belongs to the major facilitator superfamily.</text>
</comment>
<evidence type="ECO:0000259" key="8">
    <source>
        <dbReference type="PROSITE" id="PS50850"/>
    </source>
</evidence>
<comment type="caution">
    <text evidence="9">The sequence shown here is derived from an EMBL/GenBank/DDBJ whole genome shotgun (WGS) entry which is preliminary data.</text>
</comment>
<evidence type="ECO:0000256" key="4">
    <source>
        <dbReference type="ARBA" id="ARBA00022692"/>
    </source>
</evidence>
<keyword evidence="3" id="KW-0813">Transport</keyword>
<feature type="transmembrane region" description="Helical" evidence="7">
    <location>
        <begin position="362"/>
        <end position="380"/>
    </location>
</feature>
<feature type="transmembrane region" description="Helical" evidence="7">
    <location>
        <begin position="139"/>
        <end position="161"/>
    </location>
</feature>
<name>A0A4U3M865_9ACTN</name>
<feature type="transmembrane region" description="Helical" evidence="7">
    <location>
        <begin position="81"/>
        <end position="100"/>
    </location>
</feature>
<sequence length="386" mass="39852">MPVSTPAITFTRDRPTWFVYLMLATFSTYLYGLSSALPTLRAELGVTQAVAGLHGTGMAVGSIATGLSLPWLTRRHGRRAAVWIGIGGMNAGMLLVGLGPTLPFTLAGYTIAGGFAAIALYVSMAALSDHHGPAGPASISEANAVGVLAGIPATYAFSLLAESVLGWRAAMFIPVVLTAVLTFAMGRIWFPEIPAEHATRRTRQPFGWRFHFAGAVLLCCVAVEFTFNLFAAELFSQRTGLTLAEAATGLTAMLCGIAAGRFGGAALTLRYPVWQVFLGTMAVTLAGWAVFWSTTAVAVGYIGLAISGVGIGMLFPLGLTRMIETSGGRPDQASGIASVWAGVGSGTGPFVLGALGDAFGTHAAFLLAPALLGLAAGGLLSSRSTF</sequence>